<organism evidence="2 3">
    <name type="scientific">Colletotrichum orchidophilum</name>
    <dbReference type="NCBI Taxonomy" id="1209926"/>
    <lineage>
        <taxon>Eukaryota</taxon>
        <taxon>Fungi</taxon>
        <taxon>Dikarya</taxon>
        <taxon>Ascomycota</taxon>
        <taxon>Pezizomycotina</taxon>
        <taxon>Sordariomycetes</taxon>
        <taxon>Hypocreomycetidae</taxon>
        <taxon>Glomerellales</taxon>
        <taxon>Glomerellaceae</taxon>
        <taxon>Colletotrichum</taxon>
    </lineage>
</organism>
<evidence type="ECO:0000256" key="1">
    <source>
        <dbReference type="SAM" id="SignalP"/>
    </source>
</evidence>
<sequence>MSIILPVLVFGLALQRLEKLDSLSEGNQSVWNFINGSVKTRIYATEANSSAISFGVQQYARVCQNPKLPQIVYQVGTQRSMDSFAAVEFWGTWEKAKV</sequence>
<evidence type="ECO:0000313" key="2">
    <source>
        <dbReference type="EMBL" id="OHE97760.1"/>
    </source>
</evidence>
<dbReference type="Proteomes" id="UP000176998">
    <property type="component" value="Unassembled WGS sequence"/>
</dbReference>
<accession>A0A1G4B8I2</accession>
<reference evidence="2 3" key="1">
    <citation type="submission" date="2016-09" db="EMBL/GenBank/DDBJ databases">
        <authorList>
            <person name="Capua I."/>
            <person name="De Benedictis P."/>
            <person name="Joannis T."/>
            <person name="Lombin L.H."/>
            <person name="Cattoli G."/>
        </authorList>
    </citation>
    <scope>NUCLEOTIDE SEQUENCE [LARGE SCALE GENOMIC DNA]</scope>
    <source>
        <strain evidence="2 3">IMI 309357</strain>
    </source>
</reference>
<feature type="signal peptide" evidence="1">
    <location>
        <begin position="1"/>
        <end position="19"/>
    </location>
</feature>
<name>A0A1G4B8I2_9PEZI</name>
<keyword evidence="1" id="KW-0732">Signal</keyword>
<dbReference type="GeneID" id="34560113"/>
<dbReference type="EMBL" id="MJBS01000054">
    <property type="protein sequence ID" value="OHE97760.1"/>
    <property type="molecule type" value="Genomic_DNA"/>
</dbReference>
<proteinExistence type="predicted"/>
<comment type="caution">
    <text evidence="2">The sequence shown here is derived from an EMBL/GenBank/DDBJ whole genome shotgun (WGS) entry which is preliminary data.</text>
</comment>
<dbReference type="RefSeq" id="XP_022474913.1">
    <property type="nucleotide sequence ID" value="XM_022618603.1"/>
</dbReference>
<dbReference type="AlphaFoldDB" id="A0A1G4B8I2"/>
<keyword evidence="3" id="KW-1185">Reference proteome</keyword>
<protein>
    <submittedName>
        <fullName evidence="2">Uncharacterized protein</fullName>
    </submittedName>
</protein>
<evidence type="ECO:0000313" key="3">
    <source>
        <dbReference type="Proteomes" id="UP000176998"/>
    </source>
</evidence>
<feature type="chain" id="PRO_5009602614" evidence="1">
    <location>
        <begin position="20"/>
        <end position="98"/>
    </location>
</feature>
<gene>
    <name evidence="2" type="ORF">CORC01_06965</name>
</gene>